<reference evidence="1 2" key="1">
    <citation type="submission" date="2015-12" db="EMBL/GenBank/DDBJ databases">
        <authorList>
            <person name="Bansal K."/>
            <person name="Midha S."/>
            <person name="Patil P.B."/>
        </authorList>
    </citation>
    <scope>NUCLEOTIDE SEQUENCE [LARGE SCALE GENOMIC DNA]</scope>
    <source>
        <strain evidence="1 2">LMG9045</strain>
    </source>
</reference>
<sequence length="76" mass="8301">MDLTADQPQRATSLPANDAAVDQMRTAVAIGMVRNQAIEVLDSFIVIPLLRIPLKLNDAIRDLLFCVLCSHVPTPC</sequence>
<dbReference type="Proteomes" id="UP000190210">
    <property type="component" value="Unassembled WGS sequence"/>
</dbReference>
<proteinExistence type="predicted"/>
<protein>
    <submittedName>
        <fullName evidence="1">Uncharacterized protein</fullName>
    </submittedName>
</protein>
<dbReference type="EMBL" id="LOKA01000013">
    <property type="protein sequence ID" value="OOW83119.1"/>
    <property type="molecule type" value="Genomic_DNA"/>
</dbReference>
<dbReference type="AlphaFoldDB" id="A0AB73NQ63"/>
<organism evidence="1 2">
    <name type="scientific">Xanthomonas axonopodis pv. clitoriae</name>
    <dbReference type="NCBI Taxonomy" id="487828"/>
    <lineage>
        <taxon>Bacteria</taxon>
        <taxon>Pseudomonadati</taxon>
        <taxon>Pseudomonadota</taxon>
        <taxon>Gammaproteobacteria</taxon>
        <taxon>Lysobacterales</taxon>
        <taxon>Lysobacteraceae</taxon>
        <taxon>Xanthomonas</taxon>
    </lineage>
</organism>
<evidence type="ECO:0000313" key="2">
    <source>
        <dbReference type="Proteomes" id="UP000190210"/>
    </source>
</evidence>
<evidence type="ECO:0000313" key="1">
    <source>
        <dbReference type="EMBL" id="OOW83119.1"/>
    </source>
</evidence>
<accession>A0AB73NQ63</accession>
<comment type="caution">
    <text evidence="1">The sequence shown here is derived from an EMBL/GenBank/DDBJ whole genome shotgun (WGS) entry which is preliminary data.</text>
</comment>
<name>A0AB73NQ63_9XANT</name>
<gene>
    <name evidence="1" type="ORF">Xclt_11130</name>
</gene>